<reference evidence="5 6" key="1">
    <citation type="submission" date="2024-01" db="EMBL/GenBank/DDBJ databases">
        <title>The genomes of 5 underutilized Papilionoideae crops provide insights into root nodulation and disease resistanc.</title>
        <authorList>
            <person name="Jiang F."/>
        </authorList>
    </citation>
    <scope>NUCLEOTIDE SEQUENCE [LARGE SCALE GENOMIC DNA]</scope>
    <source>
        <strain evidence="5">JINMINGXINNONG_FW02</strain>
        <tissue evidence="5">Leaves</tissue>
    </source>
</reference>
<organism evidence="5 6">
    <name type="scientific">Phaseolus coccineus</name>
    <name type="common">Scarlet runner bean</name>
    <name type="synonym">Phaseolus multiflorus</name>
    <dbReference type="NCBI Taxonomy" id="3886"/>
    <lineage>
        <taxon>Eukaryota</taxon>
        <taxon>Viridiplantae</taxon>
        <taxon>Streptophyta</taxon>
        <taxon>Embryophyta</taxon>
        <taxon>Tracheophyta</taxon>
        <taxon>Spermatophyta</taxon>
        <taxon>Magnoliopsida</taxon>
        <taxon>eudicotyledons</taxon>
        <taxon>Gunneridae</taxon>
        <taxon>Pentapetalae</taxon>
        <taxon>rosids</taxon>
        <taxon>fabids</taxon>
        <taxon>Fabales</taxon>
        <taxon>Fabaceae</taxon>
        <taxon>Papilionoideae</taxon>
        <taxon>50 kb inversion clade</taxon>
        <taxon>NPAAA clade</taxon>
        <taxon>indigoferoid/millettioid clade</taxon>
        <taxon>Phaseoleae</taxon>
        <taxon>Phaseolus</taxon>
    </lineage>
</organism>
<evidence type="ECO:0000313" key="6">
    <source>
        <dbReference type="Proteomes" id="UP001374584"/>
    </source>
</evidence>
<proteinExistence type="predicted"/>
<dbReference type="EMBL" id="JAYMYR010000003">
    <property type="protein sequence ID" value="KAK7373150.1"/>
    <property type="molecule type" value="Genomic_DNA"/>
</dbReference>
<evidence type="ECO:0000256" key="1">
    <source>
        <dbReference type="ARBA" id="ARBA00004123"/>
    </source>
</evidence>
<dbReference type="PANTHER" id="PTHR12663:SF50">
    <property type="entry name" value="SISTER CHROMATID COHESION PROTEIN PDS5 HOMOLOG B"/>
    <property type="match status" value="1"/>
</dbReference>
<keyword evidence="3" id="KW-0234">DNA repair</keyword>
<dbReference type="InterPro" id="IPR039776">
    <property type="entry name" value="Pds5"/>
</dbReference>
<dbReference type="Proteomes" id="UP001374584">
    <property type="component" value="Unassembled WGS sequence"/>
</dbReference>
<gene>
    <name evidence="5" type="ORF">VNO80_06548</name>
</gene>
<dbReference type="GO" id="GO:0006281">
    <property type="term" value="P:DNA repair"/>
    <property type="evidence" value="ECO:0007669"/>
    <property type="project" value="UniProtKB-KW"/>
</dbReference>
<dbReference type="PANTHER" id="PTHR12663">
    <property type="entry name" value="ANDROGEN INDUCED INHIBITOR OF PROLIFERATION AS3 / PDS5-RELATED"/>
    <property type="match status" value="1"/>
</dbReference>
<comment type="caution">
    <text evidence="5">The sequence shown here is derived from an EMBL/GenBank/DDBJ whole genome shotgun (WGS) entry which is preliminary data.</text>
</comment>
<keyword evidence="2" id="KW-0227">DNA damage</keyword>
<dbReference type="GO" id="GO:0000785">
    <property type="term" value="C:chromatin"/>
    <property type="evidence" value="ECO:0007669"/>
    <property type="project" value="TreeGrafter"/>
</dbReference>
<dbReference type="GO" id="GO:0005634">
    <property type="term" value="C:nucleus"/>
    <property type="evidence" value="ECO:0007669"/>
    <property type="project" value="UniProtKB-SubCell"/>
</dbReference>
<comment type="subcellular location">
    <subcellularLocation>
        <location evidence="1">Nucleus</location>
    </subcellularLocation>
</comment>
<accession>A0AAN9NII9</accession>
<protein>
    <submittedName>
        <fullName evidence="5">Uncharacterized protein</fullName>
    </submittedName>
</protein>
<dbReference type="Pfam" id="PF20168">
    <property type="entry name" value="PDS5"/>
    <property type="match status" value="1"/>
</dbReference>
<name>A0AAN9NII9_PHACN</name>
<keyword evidence="4" id="KW-0539">Nucleus</keyword>
<evidence type="ECO:0000256" key="2">
    <source>
        <dbReference type="ARBA" id="ARBA00022763"/>
    </source>
</evidence>
<evidence type="ECO:0000256" key="3">
    <source>
        <dbReference type="ARBA" id="ARBA00023204"/>
    </source>
</evidence>
<evidence type="ECO:0000256" key="4">
    <source>
        <dbReference type="ARBA" id="ARBA00023242"/>
    </source>
</evidence>
<dbReference type="GO" id="GO:0007064">
    <property type="term" value="P:mitotic sister chromatid cohesion"/>
    <property type="evidence" value="ECO:0007669"/>
    <property type="project" value="InterPro"/>
</dbReference>
<dbReference type="AlphaFoldDB" id="A0AAN9NII9"/>
<evidence type="ECO:0000313" key="5">
    <source>
        <dbReference type="EMBL" id="KAK7373150.1"/>
    </source>
</evidence>
<keyword evidence="6" id="KW-1185">Reference proteome</keyword>
<sequence>MAEFIRDYSIVAHKRETSATQGVIIDYPAYILVFLIHVLARSNDFPFEVCPDEKVYADVCSPLFFILQALVDINIVGGDLGIVDDAFLRTVSIFRAIRKVEDAVDAQMTTKLHMLAEIGIFTLNELSHGGISKLQTPGQILLPSSLYRVALVKSDTTFFDENFLRRVFHALKEFTVAHGYAQKTAKTHPKHGHKGQQDVTKSNINIDGVLDLASSKPDDLSRREITNAKTAKPDIPSMKRRKCVSVSASGSVGLHECSMIIEKQQKIPSKHCGKTIEKNMLSSSDSVCSKGSLYESHVQTRKSKRAAACSLENAVTSSKHTVEPFKCPRTKRKDTCDSKFFVQALSLMQLSEPGEYSLRGVKPALTRRLAAKEKTPLNKENIFCDLLITGSQDLLECNMGFFMPQEISLDNVNFGAANVSTRGKCKETSASEVVSQKNKTESISIVPCSHGHGALKTAYSNPESSKTAIISLRINFRIITYRNLPRIEKNSILCLYVFF</sequence>